<dbReference type="AlphaFoldDB" id="N6WQC5"/>
<dbReference type="InterPro" id="IPR029069">
    <property type="entry name" value="HotDog_dom_sf"/>
</dbReference>
<dbReference type="PATRIC" id="fig|626887.3.peg.4054"/>
<dbReference type="Gene3D" id="3.10.129.10">
    <property type="entry name" value="Hotdog Thioesterase"/>
    <property type="match status" value="1"/>
</dbReference>
<evidence type="ECO:0000259" key="1">
    <source>
        <dbReference type="Pfam" id="PF09500"/>
    </source>
</evidence>
<dbReference type="HOGENOM" id="CLU_112070_0_1_6"/>
<evidence type="ECO:0000313" key="2">
    <source>
        <dbReference type="EMBL" id="ENO13766.1"/>
    </source>
</evidence>
<evidence type="ECO:0000313" key="3">
    <source>
        <dbReference type="Proteomes" id="UP000013165"/>
    </source>
</evidence>
<dbReference type="Proteomes" id="UP000013165">
    <property type="component" value="Unassembled WGS sequence"/>
</dbReference>
<accession>N6WQC5</accession>
<organism evidence="2 3">
    <name type="scientific">Marinobacter nanhaiticus D15-8W</name>
    <dbReference type="NCBI Taxonomy" id="626887"/>
    <lineage>
        <taxon>Bacteria</taxon>
        <taxon>Pseudomonadati</taxon>
        <taxon>Pseudomonadota</taxon>
        <taxon>Gammaproteobacteria</taxon>
        <taxon>Pseudomonadales</taxon>
        <taxon>Marinobacteraceae</taxon>
        <taxon>Marinobacter</taxon>
    </lineage>
</organism>
<gene>
    <name evidence="2" type="ORF">J057_20260</name>
</gene>
<feature type="domain" description="Thioesterase putative" evidence="1">
    <location>
        <begin position="5"/>
        <end position="150"/>
    </location>
</feature>
<dbReference type="EMBL" id="APLQ01000014">
    <property type="protein sequence ID" value="ENO13766.1"/>
    <property type="molecule type" value="Genomic_DNA"/>
</dbReference>
<dbReference type="RefSeq" id="WP_004581987.1">
    <property type="nucleotide sequence ID" value="NZ_AP028878.1"/>
</dbReference>
<dbReference type="NCBIfam" id="TIGR02447">
    <property type="entry name" value="yiiD_Cterm"/>
    <property type="match status" value="1"/>
</dbReference>
<dbReference type="eggNOG" id="COG2050">
    <property type="taxonomic scope" value="Bacteria"/>
</dbReference>
<sequence>MAQLARLKERINEEIPLTRALGVTFSDYTGDSIIARAPLASNHNHQGTGFGGSLYAVAVTAAWSLLELWLEARGLMGRVIIQSGTMDYGLPVSNNFHARCTLPSEEDMQRFARSVERRGKGRVCLESTVFVDEGGSAFPAATFSGRFVVIKGEDGPDT</sequence>
<protein>
    <submittedName>
        <fullName evidence="2">Thioesterase</fullName>
    </submittedName>
</protein>
<dbReference type="SUPFAM" id="SSF54637">
    <property type="entry name" value="Thioesterase/thiol ester dehydrase-isomerase"/>
    <property type="match status" value="1"/>
</dbReference>
<keyword evidence="3" id="KW-1185">Reference proteome</keyword>
<comment type="caution">
    <text evidence="2">The sequence shown here is derived from an EMBL/GenBank/DDBJ whole genome shotgun (WGS) entry which is preliminary data.</text>
</comment>
<name>N6WQC5_9GAMM</name>
<dbReference type="STRING" id="626887.J057_20260"/>
<dbReference type="Pfam" id="PF09500">
    <property type="entry name" value="YiiD_C"/>
    <property type="match status" value="1"/>
</dbReference>
<proteinExistence type="predicted"/>
<dbReference type="OrthoDB" id="4305330at2"/>
<dbReference type="InterPro" id="IPR012660">
    <property type="entry name" value="YiiD_C"/>
</dbReference>
<reference evidence="2 3" key="1">
    <citation type="journal article" date="2013" name="Genome Announc.">
        <title>Genome Sequence of the Polycyclic Aromatic Hydrocarbon-Degrading Bacterium Strain Marinobacter nanhaiticus D15-8WT.</title>
        <authorList>
            <person name="Cui Z."/>
            <person name="Gao W."/>
            <person name="Li Q."/>
            <person name="Xu G."/>
            <person name="Zheng L."/>
        </authorList>
    </citation>
    <scope>NUCLEOTIDE SEQUENCE [LARGE SCALE GENOMIC DNA]</scope>
    <source>
        <strain evidence="2 3">D15-8W</strain>
    </source>
</reference>